<gene>
    <name evidence="3" type="ORF">AK812_SmicGene31074</name>
</gene>
<feature type="coiled-coil region" evidence="1">
    <location>
        <begin position="597"/>
        <end position="624"/>
    </location>
</feature>
<accession>A0A1Q9CXP3</accession>
<keyword evidence="1" id="KW-0175">Coiled coil</keyword>
<keyword evidence="4" id="KW-1185">Reference proteome</keyword>
<feature type="transmembrane region" description="Helical" evidence="2">
    <location>
        <begin position="559"/>
        <end position="584"/>
    </location>
</feature>
<evidence type="ECO:0000256" key="1">
    <source>
        <dbReference type="SAM" id="Coils"/>
    </source>
</evidence>
<name>A0A1Q9CXP3_SYMMI</name>
<protein>
    <submittedName>
        <fullName evidence="3">Uncharacterized protein</fullName>
    </submittedName>
</protein>
<keyword evidence="2" id="KW-0472">Membrane</keyword>
<dbReference type="InterPro" id="IPR005046">
    <property type="entry name" value="DUF285"/>
</dbReference>
<dbReference type="Proteomes" id="UP000186817">
    <property type="component" value="Unassembled WGS sequence"/>
</dbReference>
<keyword evidence="2" id="KW-1133">Transmembrane helix</keyword>
<proteinExistence type="predicted"/>
<dbReference type="NCBIfam" id="TIGR02167">
    <property type="entry name" value="Liste_lipo_26"/>
    <property type="match status" value="1"/>
</dbReference>
<keyword evidence="2" id="KW-0812">Transmembrane</keyword>
<evidence type="ECO:0000313" key="3">
    <source>
        <dbReference type="EMBL" id="OLP87688.1"/>
    </source>
</evidence>
<sequence length="798" mass="88352">MFDGAGMFDQPVGTWNTSAVQDMSYMFHQAAVFNQQVGAWDTSAVTSMKYMFAGARFNQPLGAWDTSAVEDMRGMFSQAGWFDQPLGTWKTSKVRDMSYMFHFAHSFNQPIGSWNTSAVIAMGSMFELARHFNKPLSAWDTSSVIDVSYMFSSSSFNQPIGAWNTSSVRDMSYMFAYASFNQDIGNWDTSAVRTMSFMFSQSTFFNQKIGNWNTSAVSDWDTSAVTSMLGMFQTAMAFNQPIGAWDTSAVRSMRRMFSGTWAFNQSIGAWDTSAVEDMSHMFKAASKFNQPIGTWNTSAVKDMREMFSGSHFNQLIGSWDVQHALGADEVQTFSGFSKAAKCSMSQSWLLPWPVVSRLSCPSCQEINVPCPGGSEFACVAGTCRPINGNFIELGRAAWAPGPSATAVGSGCREACAAWENCSGFLLLKDGSCSTLHGGLPIKRGEGHTLAFVKRDCSLFSCPAGSVPVNQSGKDDFNAATCCACLPHLVEERRGAALHCRCPPHQYGHGPDCYSCGPGSYPNRFGYGQPCLECESGTFSPGNVSECLTCPYTIHEDHCIWWTLLWALVTLAGIGTVFLMLCLVARKLAPVAERWAEHKQEQMRKQRLEQELEALASLRAQQSRVAGVSMRYLLSDDFAALAKQRTGIVDPTFNDMKDAFWLCVNPLGREIQCPRDGRPGCALVDWIPRDDAKEQTHFMSWTWRYSLSQVQSALEMYQANAPMVVARHVSFFMCFFVNNQFRIVVEGSGTGSQDLECVFRQNLVRTGQMIAILDTWVQPVYLSRVGASVAEFVTKPLAI</sequence>
<organism evidence="3 4">
    <name type="scientific">Symbiodinium microadriaticum</name>
    <name type="common">Dinoflagellate</name>
    <name type="synonym">Zooxanthella microadriatica</name>
    <dbReference type="NCBI Taxonomy" id="2951"/>
    <lineage>
        <taxon>Eukaryota</taxon>
        <taxon>Sar</taxon>
        <taxon>Alveolata</taxon>
        <taxon>Dinophyceae</taxon>
        <taxon>Suessiales</taxon>
        <taxon>Symbiodiniaceae</taxon>
        <taxon>Symbiodinium</taxon>
    </lineage>
</organism>
<dbReference type="Pfam" id="PF03382">
    <property type="entry name" value="DUF285"/>
    <property type="match status" value="2"/>
</dbReference>
<dbReference type="AlphaFoldDB" id="A0A1Q9CXP3"/>
<dbReference type="EMBL" id="LSRX01000848">
    <property type="protein sequence ID" value="OLP87688.1"/>
    <property type="molecule type" value="Genomic_DNA"/>
</dbReference>
<comment type="caution">
    <text evidence="3">The sequence shown here is derived from an EMBL/GenBank/DDBJ whole genome shotgun (WGS) entry which is preliminary data.</text>
</comment>
<evidence type="ECO:0000256" key="2">
    <source>
        <dbReference type="SAM" id="Phobius"/>
    </source>
</evidence>
<reference evidence="3 4" key="1">
    <citation type="submission" date="2016-02" db="EMBL/GenBank/DDBJ databases">
        <title>Genome analysis of coral dinoflagellate symbionts highlights evolutionary adaptations to a symbiotic lifestyle.</title>
        <authorList>
            <person name="Aranda M."/>
            <person name="Li Y."/>
            <person name="Liew Y.J."/>
            <person name="Baumgarten S."/>
            <person name="Simakov O."/>
            <person name="Wilson M."/>
            <person name="Piel J."/>
            <person name="Ashoor H."/>
            <person name="Bougouffa S."/>
            <person name="Bajic V.B."/>
            <person name="Ryu T."/>
            <person name="Ravasi T."/>
            <person name="Bayer T."/>
            <person name="Micklem G."/>
            <person name="Kim H."/>
            <person name="Bhak J."/>
            <person name="Lajeunesse T.C."/>
            <person name="Voolstra C.R."/>
        </authorList>
    </citation>
    <scope>NUCLEOTIDE SEQUENCE [LARGE SCALE GENOMIC DNA]</scope>
    <source>
        <strain evidence="3 4">CCMP2467</strain>
    </source>
</reference>
<evidence type="ECO:0000313" key="4">
    <source>
        <dbReference type="Proteomes" id="UP000186817"/>
    </source>
</evidence>
<dbReference type="OrthoDB" id="10350385at2759"/>
<dbReference type="InterPro" id="IPR011889">
    <property type="entry name" value="Liste_lipo_26"/>
</dbReference>